<dbReference type="InterPro" id="IPR036390">
    <property type="entry name" value="WH_DNA-bd_sf"/>
</dbReference>
<accession>A0ABS1JLW0</accession>
<evidence type="ECO:0000256" key="2">
    <source>
        <dbReference type="ARBA" id="ARBA00023125"/>
    </source>
</evidence>
<dbReference type="InterPro" id="IPR050679">
    <property type="entry name" value="Bact_HTH_transcr_reg"/>
</dbReference>
<dbReference type="InterPro" id="IPR028978">
    <property type="entry name" value="Chorismate_lyase_/UTRA_dom_sf"/>
</dbReference>
<dbReference type="SMART" id="SM00345">
    <property type="entry name" value="HTH_GNTR"/>
    <property type="match status" value="1"/>
</dbReference>
<evidence type="ECO:0000256" key="3">
    <source>
        <dbReference type="ARBA" id="ARBA00023163"/>
    </source>
</evidence>
<dbReference type="PANTHER" id="PTHR44846:SF1">
    <property type="entry name" value="MANNOSYL-D-GLYCERATE TRANSPORT_METABOLISM SYSTEM REPRESSOR MNGR-RELATED"/>
    <property type="match status" value="1"/>
</dbReference>
<dbReference type="SUPFAM" id="SSF46785">
    <property type="entry name" value="Winged helix' DNA-binding domain"/>
    <property type="match status" value="1"/>
</dbReference>
<keyword evidence="1" id="KW-0805">Transcription regulation</keyword>
<feature type="region of interest" description="Disordered" evidence="4">
    <location>
        <begin position="62"/>
        <end position="86"/>
    </location>
</feature>
<evidence type="ECO:0000256" key="1">
    <source>
        <dbReference type="ARBA" id="ARBA00023015"/>
    </source>
</evidence>
<proteinExistence type="predicted"/>
<evidence type="ECO:0000313" key="6">
    <source>
        <dbReference type="EMBL" id="MBL0425219.1"/>
    </source>
</evidence>
<dbReference type="SMART" id="SM00866">
    <property type="entry name" value="UTRA"/>
    <property type="match status" value="1"/>
</dbReference>
<dbReference type="InterPro" id="IPR036388">
    <property type="entry name" value="WH-like_DNA-bd_sf"/>
</dbReference>
<dbReference type="PROSITE" id="PS50949">
    <property type="entry name" value="HTH_GNTR"/>
    <property type="match status" value="1"/>
</dbReference>
<dbReference type="Gene3D" id="3.40.1410.10">
    <property type="entry name" value="Chorismate lyase-like"/>
    <property type="match status" value="1"/>
</dbReference>
<reference evidence="6 7" key="1">
    <citation type="journal article" date="2017" name="Int. J. Syst. Evol. Microbiol.">
        <title>Ramlibacter alkalitolerans sp. nov., alkali-tolerant bacterium isolated from soil of ginseng.</title>
        <authorList>
            <person name="Lee D.H."/>
            <person name="Cha C.J."/>
        </authorList>
    </citation>
    <scope>NUCLEOTIDE SEQUENCE [LARGE SCALE GENOMIC DNA]</scope>
    <source>
        <strain evidence="6 7">KACC 19305</strain>
    </source>
</reference>
<gene>
    <name evidence="6" type="ORF">JI746_08870</name>
</gene>
<organism evidence="6 7">
    <name type="scientific">Ramlibacter alkalitolerans</name>
    <dbReference type="NCBI Taxonomy" id="2039631"/>
    <lineage>
        <taxon>Bacteria</taxon>
        <taxon>Pseudomonadati</taxon>
        <taxon>Pseudomonadota</taxon>
        <taxon>Betaproteobacteria</taxon>
        <taxon>Burkholderiales</taxon>
        <taxon>Comamonadaceae</taxon>
        <taxon>Ramlibacter</taxon>
    </lineage>
</organism>
<evidence type="ECO:0000256" key="4">
    <source>
        <dbReference type="SAM" id="MobiDB-lite"/>
    </source>
</evidence>
<keyword evidence="2" id="KW-0238">DNA-binding</keyword>
<dbReference type="CDD" id="cd07377">
    <property type="entry name" value="WHTH_GntR"/>
    <property type="match status" value="1"/>
</dbReference>
<dbReference type="SUPFAM" id="SSF64288">
    <property type="entry name" value="Chorismate lyase-like"/>
    <property type="match status" value="1"/>
</dbReference>
<keyword evidence="3" id="KW-0804">Transcription</keyword>
<dbReference type="PRINTS" id="PR00035">
    <property type="entry name" value="HTHGNTR"/>
</dbReference>
<evidence type="ECO:0000313" key="7">
    <source>
        <dbReference type="Proteomes" id="UP000622707"/>
    </source>
</evidence>
<dbReference type="Proteomes" id="UP000622707">
    <property type="component" value="Unassembled WGS sequence"/>
</dbReference>
<dbReference type="InterPro" id="IPR011663">
    <property type="entry name" value="UTRA"/>
</dbReference>
<dbReference type="RefSeq" id="WP_201688609.1">
    <property type="nucleotide sequence ID" value="NZ_JAEQND010000004.1"/>
</dbReference>
<dbReference type="Gene3D" id="1.10.10.10">
    <property type="entry name" value="Winged helix-like DNA-binding domain superfamily/Winged helix DNA-binding domain"/>
    <property type="match status" value="1"/>
</dbReference>
<dbReference type="PANTHER" id="PTHR44846">
    <property type="entry name" value="MANNOSYL-D-GLYCERATE TRANSPORT/METABOLISM SYSTEM REPRESSOR MNGR-RELATED"/>
    <property type="match status" value="1"/>
</dbReference>
<comment type="caution">
    <text evidence="6">The sequence shown here is derived from an EMBL/GenBank/DDBJ whole genome shotgun (WGS) entry which is preliminary data.</text>
</comment>
<dbReference type="InterPro" id="IPR000524">
    <property type="entry name" value="Tscrpt_reg_HTH_GntR"/>
</dbReference>
<dbReference type="Pfam" id="PF00392">
    <property type="entry name" value="GntR"/>
    <property type="match status" value="1"/>
</dbReference>
<keyword evidence="7" id="KW-1185">Reference proteome</keyword>
<feature type="compositionally biased region" description="Low complexity" evidence="4">
    <location>
        <begin position="77"/>
        <end position="86"/>
    </location>
</feature>
<evidence type="ECO:0000259" key="5">
    <source>
        <dbReference type="PROSITE" id="PS50949"/>
    </source>
</evidence>
<dbReference type="Pfam" id="PF07702">
    <property type="entry name" value="UTRA"/>
    <property type="match status" value="1"/>
</dbReference>
<dbReference type="EMBL" id="JAEQND010000004">
    <property type="protein sequence ID" value="MBL0425219.1"/>
    <property type="molecule type" value="Genomic_DNA"/>
</dbReference>
<name>A0ABS1JLW0_9BURK</name>
<protein>
    <submittedName>
        <fullName evidence="6">GntR family transcriptional regulator</fullName>
    </submittedName>
</protein>
<sequence length="263" mass="28775">MRERAHTLPISKYHQVYLVLLEQLQDGRHGDGLPGEMELARDFGVGRVTVRRALEQLAQEGRIVRENGRRSRPAPRAPGARGAAAVSPAAEPLQGLLANIVSVSRGTTVKVIEWRAMPATAELAAALQLPEGDKVRKAVRRRSTAAGPLSYITTYVPEFLVRGFGRAELASKPILELLQAGGVQPGRAVQSISARQADIKVAAELQVPVGAALLWVRRLVHDVDDRPVQLLHGLYRPDRYEYRMELSEVGGIEARIVANEILS</sequence>
<feature type="domain" description="HTH gntR-type" evidence="5">
    <location>
        <begin position="10"/>
        <end position="76"/>
    </location>
</feature>